<feature type="domain" description="PAS" evidence="2">
    <location>
        <begin position="362"/>
        <end position="410"/>
    </location>
</feature>
<evidence type="ECO:0000259" key="4">
    <source>
        <dbReference type="PROSITE" id="PS50887"/>
    </source>
</evidence>
<evidence type="ECO:0000259" key="2">
    <source>
        <dbReference type="PROSITE" id="PS50112"/>
    </source>
</evidence>
<gene>
    <name evidence="5" type="ORF">WJ35_17615</name>
</gene>
<dbReference type="GeneID" id="45683184"/>
<organism evidence="5 6">
    <name type="scientific">Burkholderia ubonensis</name>
    <dbReference type="NCBI Taxonomy" id="101571"/>
    <lineage>
        <taxon>Bacteria</taxon>
        <taxon>Pseudomonadati</taxon>
        <taxon>Pseudomonadota</taxon>
        <taxon>Betaproteobacteria</taxon>
        <taxon>Burkholderiales</taxon>
        <taxon>Burkholderiaceae</taxon>
        <taxon>Burkholderia</taxon>
        <taxon>Burkholderia cepacia complex</taxon>
    </lineage>
</organism>
<feature type="transmembrane region" description="Helical" evidence="1">
    <location>
        <begin position="29"/>
        <end position="50"/>
    </location>
</feature>
<reference evidence="5 6" key="1">
    <citation type="submission" date="2015-12" db="EMBL/GenBank/DDBJ databases">
        <title>Diversity of Burkholderia near neighbor genomes.</title>
        <authorList>
            <person name="Sahl J."/>
            <person name="Wagner D."/>
            <person name="Keim P."/>
        </authorList>
    </citation>
    <scope>NUCLEOTIDE SEQUENCE [LARGE SCALE GENOMIC DNA]</scope>
    <source>
        <strain evidence="5 6">MSMB0783</strain>
    </source>
</reference>
<dbReference type="InterPro" id="IPR052155">
    <property type="entry name" value="Biofilm_reg_signaling"/>
</dbReference>
<dbReference type="Proteomes" id="UP000243680">
    <property type="component" value="Chromosome 3"/>
</dbReference>
<dbReference type="SUPFAM" id="SSF141868">
    <property type="entry name" value="EAL domain-like"/>
    <property type="match status" value="1"/>
</dbReference>
<proteinExistence type="predicted"/>
<dbReference type="SMART" id="SM00086">
    <property type="entry name" value="PAC"/>
    <property type="match status" value="2"/>
</dbReference>
<dbReference type="InterPro" id="IPR035919">
    <property type="entry name" value="EAL_sf"/>
</dbReference>
<dbReference type="EMBL" id="CP013421">
    <property type="protein sequence ID" value="AOJ76870.1"/>
    <property type="molecule type" value="Genomic_DNA"/>
</dbReference>
<evidence type="ECO:0000313" key="6">
    <source>
        <dbReference type="Proteomes" id="UP000243680"/>
    </source>
</evidence>
<dbReference type="Pfam" id="PF00990">
    <property type="entry name" value="GGDEF"/>
    <property type="match status" value="1"/>
</dbReference>
<feature type="domain" description="GGDEF" evidence="4">
    <location>
        <begin position="515"/>
        <end position="648"/>
    </location>
</feature>
<feature type="domain" description="EAL" evidence="3">
    <location>
        <begin position="657"/>
        <end position="908"/>
    </location>
</feature>
<dbReference type="Pfam" id="PF13426">
    <property type="entry name" value="PAS_9"/>
    <property type="match status" value="2"/>
</dbReference>
<feature type="transmembrane region" description="Helical" evidence="1">
    <location>
        <begin position="198"/>
        <end position="220"/>
    </location>
</feature>
<dbReference type="InterPro" id="IPR001633">
    <property type="entry name" value="EAL_dom"/>
</dbReference>
<dbReference type="RefSeq" id="WP_011879890.1">
    <property type="nucleotide sequence ID" value="NZ_CP013421.1"/>
</dbReference>
<accession>A0A1B4LI43</accession>
<dbReference type="InterPro" id="IPR000160">
    <property type="entry name" value="GGDEF_dom"/>
</dbReference>
<dbReference type="CDD" id="cd01949">
    <property type="entry name" value="GGDEF"/>
    <property type="match status" value="1"/>
</dbReference>
<protein>
    <submittedName>
        <fullName evidence="5">Diguanylate phosphodiesterase</fullName>
    </submittedName>
</protein>
<dbReference type="InterPro" id="IPR035965">
    <property type="entry name" value="PAS-like_dom_sf"/>
</dbReference>
<dbReference type="Gene3D" id="3.20.20.450">
    <property type="entry name" value="EAL domain"/>
    <property type="match status" value="1"/>
</dbReference>
<dbReference type="Pfam" id="PF00563">
    <property type="entry name" value="EAL"/>
    <property type="match status" value="1"/>
</dbReference>
<keyword evidence="1" id="KW-0812">Transmembrane</keyword>
<dbReference type="PANTHER" id="PTHR44757:SF2">
    <property type="entry name" value="BIOFILM ARCHITECTURE MAINTENANCE PROTEIN MBAA"/>
    <property type="match status" value="1"/>
</dbReference>
<name>A0A1B4LI43_9BURK</name>
<dbReference type="CDD" id="cd01948">
    <property type="entry name" value="EAL"/>
    <property type="match status" value="1"/>
</dbReference>
<evidence type="ECO:0000259" key="3">
    <source>
        <dbReference type="PROSITE" id="PS50883"/>
    </source>
</evidence>
<dbReference type="AlphaFoldDB" id="A0A1B4LI43"/>
<dbReference type="PROSITE" id="PS50887">
    <property type="entry name" value="GGDEF"/>
    <property type="match status" value="1"/>
</dbReference>
<dbReference type="InterPro" id="IPR001610">
    <property type="entry name" value="PAC"/>
</dbReference>
<dbReference type="SMART" id="SM00052">
    <property type="entry name" value="EAL"/>
    <property type="match status" value="1"/>
</dbReference>
<dbReference type="Gene3D" id="3.30.70.270">
    <property type="match status" value="1"/>
</dbReference>
<evidence type="ECO:0000256" key="1">
    <source>
        <dbReference type="SAM" id="Phobius"/>
    </source>
</evidence>
<dbReference type="PROSITE" id="PS50112">
    <property type="entry name" value="PAS"/>
    <property type="match status" value="1"/>
</dbReference>
<dbReference type="SMART" id="SM00267">
    <property type="entry name" value="GGDEF"/>
    <property type="match status" value="1"/>
</dbReference>
<keyword evidence="1" id="KW-0472">Membrane</keyword>
<dbReference type="PROSITE" id="PS50883">
    <property type="entry name" value="EAL"/>
    <property type="match status" value="1"/>
</dbReference>
<dbReference type="SUPFAM" id="SSF55785">
    <property type="entry name" value="PYP-like sensor domain (PAS domain)"/>
    <property type="match status" value="2"/>
</dbReference>
<dbReference type="InterPro" id="IPR043128">
    <property type="entry name" value="Rev_trsase/Diguanyl_cyclase"/>
</dbReference>
<sequence length="913" mass="99948">MKFVLLSRAPAAVRRWWQRHVVDGARLPVTLGLAFVGLAMFASGLGYITISHNRLNAQRVHALHARNDIDALQALYLRANADFLQGFGSTRAASFAWPVERVGAAVAGFRRLEQSYAGERGGIETIHALRQETARWAWLLAEITVNAQVAGGRASVDSAGLLEANRLLAQIIGQLTALREGQTRILRAMSDRASRNEAIEGSVLALSSLLTCALLSYAFVARYRARLERQRGRLVAAENERRFRQYFEHHPLPMLIFDVETLAIMAANVAAAAQYGYPVGELCRRDMASLYAQADMPAFLRDLQHLRTSGTGSGSAGICRHRRSDGRAMYVDLSYHFLTYTKRDACFITAIDVTERKNAELALRLRSRALDAIGNGVLITRVEAGEEIVEYANPAFETITGYTSAQVVGRDHAGLARAGQQGLLFEQMAQALAAGSAGARLLRSRRADGSAFWGQLYVAPVRDDLTYHICVISDLTELIDSRDQLVRQARRDALTGLPNRATLRELIEQAVAERRAFALLFMDVDRLKDINDSLGHGAGDRLLREVAQRLSGCVGEDGTVTRYGGDEFVAMLGRPDDGDRLAALLRRIARALERPVQIGDAQSRVQLSIGVACYPADGLDAETLLKHADLAMYQAKARGRNTVELFKPSFAEAAERRIALSHRLRAALEHDGFELAYQPQIDVRTSRVSGVEALLRWHDAEMGTVSPAIFIPLAEDIGLIGQLGEWVLRSVCGQAKRWADTLPALRVSVNVSPRQLASGDFCSVVRRVLDASGLPAHQLELEITEGALVAPGALPALRALNEIGVLIAIDDFGTGYSSLSYLRTFHADRLKIDMSFVRGIGTHCADEAIIRAILALARSLHFEVVAEGVERPDQLSFLVAEGCPIVQGYHFCRAVPAAEIPAYVRSFSMASTA</sequence>
<dbReference type="SUPFAM" id="SSF55073">
    <property type="entry name" value="Nucleotide cyclase"/>
    <property type="match status" value="1"/>
</dbReference>
<dbReference type="Gene3D" id="3.30.450.20">
    <property type="entry name" value="PAS domain"/>
    <property type="match status" value="2"/>
</dbReference>
<dbReference type="SMART" id="SM00091">
    <property type="entry name" value="PAS"/>
    <property type="match status" value="2"/>
</dbReference>
<dbReference type="NCBIfam" id="TIGR00254">
    <property type="entry name" value="GGDEF"/>
    <property type="match status" value="1"/>
</dbReference>
<dbReference type="NCBIfam" id="TIGR00229">
    <property type="entry name" value="sensory_box"/>
    <property type="match status" value="2"/>
</dbReference>
<dbReference type="InterPro" id="IPR029787">
    <property type="entry name" value="Nucleotide_cyclase"/>
</dbReference>
<keyword evidence="1" id="KW-1133">Transmembrane helix</keyword>
<dbReference type="InterPro" id="IPR000014">
    <property type="entry name" value="PAS"/>
</dbReference>
<dbReference type="PANTHER" id="PTHR44757">
    <property type="entry name" value="DIGUANYLATE CYCLASE DGCP"/>
    <property type="match status" value="1"/>
</dbReference>
<dbReference type="CDD" id="cd00130">
    <property type="entry name" value="PAS"/>
    <property type="match status" value="1"/>
</dbReference>
<evidence type="ECO:0000313" key="5">
    <source>
        <dbReference type="EMBL" id="AOJ76870.1"/>
    </source>
</evidence>